<dbReference type="AlphaFoldDB" id="Q7U5K7"/>
<keyword evidence="4" id="KW-1133">Transmembrane helix</keyword>
<feature type="domain" description="Fatty acid desaturase" evidence="5">
    <location>
        <begin position="67"/>
        <end position="339"/>
    </location>
</feature>
<feature type="transmembrane region" description="Helical" evidence="4">
    <location>
        <begin position="169"/>
        <end position="190"/>
    </location>
</feature>
<dbReference type="KEGG" id="syw:SYNW1696"/>
<dbReference type="InterPro" id="IPR012171">
    <property type="entry name" value="Fatty_acid_desaturase"/>
</dbReference>
<evidence type="ECO:0000256" key="3">
    <source>
        <dbReference type="ARBA" id="ARBA00023004"/>
    </source>
</evidence>
<dbReference type="GO" id="GO:0006629">
    <property type="term" value="P:lipid metabolic process"/>
    <property type="evidence" value="ECO:0007669"/>
    <property type="project" value="InterPro"/>
</dbReference>
<evidence type="ECO:0000313" key="7">
    <source>
        <dbReference type="Proteomes" id="UP000001422"/>
    </source>
</evidence>
<dbReference type="Proteomes" id="UP000001422">
    <property type="component" value="Chromosome"/>
</dbReference>
<protein>
    <submittedName>
        <fullName evidence="6">Possible fatty acid desaturase</fullName>
    </submittedName>
</protein>
<feature type="transmembrane region" description="Helical" evidence="4">
    <location>
        <begin position="250"/>
        <end position="273"/>
    </location>
</feature>
<feature type="transmembrane region" description="Helical" evidence="4">
    <location>
        <begin position="32"/>
        <end position="50"/>
    </location>
</feature>
<comment type="cofactor">
    <cofactor evidence="1">
        <name>Fe(2+)</name>
        <dbReference type="ChEBI" id="CHEBI:29033"/>
    </cofactor>
</comment>
<comment type="similarity">
    <text evidence="2">Belongs to the fatty acid desaturase type 2 family.</text>
</comment>
<name>Q7U5K7_PARMW</name>
<dbReference type="GO" id="GO:0016020">
    <property type="term" value="C:membrane"/>
    <property type="evidence" value="ECO:0007669"/>
    <property type="project" value="TreeGrafter"/>
</dbReference>
<keyword evidence="3" id="KW-0408">Iron</keyword>
<dbReference type="Pfam" id="PF00487">
    <property type="entry name" value="FA_desaturase"/>
    <property type="match status" value="1"/>
</dbReference>
<keyword evidence="4" id="KW-0812">Transmembrane</keyword>
<dbReference type="eggNOG" id="COG3239">
    <property type="taxonomic scope" value="Bacteria"/>
</dbReference>
<sequence length="378" mass="43416">MTSSATSTLSSSVLRRIDIKIKPYMESDDGVAAWQIFNTIIPLILCSIAICNLTGNLTLESVVLTPLLFALIILFLSRSFSLMHDCGHHSLFRSKTSNRIAAFALSLVHAMPHHPWSRGHAFHHKHNGNWNRYRGPSALTTLREYKTRNIYSQFIYQFLRHPLMLLPGGFYYLVVKPRAALLLGLIELIYKAVANGLRELSKGKIFNIYSFISNHKSSFFYTKEEGYDTLANSICVALAWYWIGSAIGHWHFWILYSSIMSVSASIMIAVFFVQHNFPGSYASGDEDWSYFKGAIEGSSFLIMPRVLNWFTADIAYHHVHHLSERIPNYRLRKCHEDNLNQFISVKRLQLHQLWNCFSLILWDHESCQLVSANRLGHN</sequence>
<keyword evidence="7" id="KW-1185">Reference proteome</keyword>
<reference evidence="6 7" key="1">
    <citation type="journal article" date="2003" name="Nature">
        <title>The genome of a motile marine Synechococcus.</title>
        <authorList>
            <person name="Palenik B."/>
            <person name="Brahamsha B."/>
            <person name="Larimer F."/>
            <person name="Land M."/>
            <person name="Hauser L."/>
            <person name="Chain P."/>
            <person name="Lamerdin J."/>
            <person name="Regala W."/>
            <person name="Allen E.A."/>
            <person name="McCarren J."/>
            <person name="Paulsen I."/>
            <person name="Dufresne A."/>
            <person name="Partensky F."/>
            <person name="Webb E."/>
            <person name="Waterbury J."/>
        </authorList>
    </citation>
    <scope>NUCLEOTIDE SEQUENCE [LARGE SCALE GENOMIC DNA]</scope>
    <source>
        <strain evidence="6 7">WH8102</strain>
    </source>
</reference>
<feature type="transmembrane region" description="Helical" evidence="4">
    <location>
        <begin position="57"/>
        <end position="76"/>
    </location>
</feature>
<keyword evidence="4" id="KW-0472">Membrane</keyword>
<evidence type="ECO:0000256" key="2">
    <source>
        <dbReference type="ARBA" id="ARBA00008749"/>
    </source>
</evidence>
<evidence type="ECO:0000259" key="5">
    <source>
        <dbReference type="Pfam" id="PF00487"/>
    </source>
</evidence>
<feature type="transmembrane region" description="Helical" evidence="4">
    <location>
        <begin position="226"/>
        <end position="244"/>
    </location>
</feature>
<accession>Q7U5K7</accession>
<dbReference type="GO" id="GO:0016717">
    <property type="term" value="F:oxidoreductase activity, acting on paired donors, with oxidation of a pair of donors resulting in the reduction of molecular oxygen to two molecules of water"/>
    <property type="evidence" value="ECO:0007669"/>
    <property type="project" value="TreeGrafter"/>
</dbReference>
<gene>
    <name evidence="6" type="ordered locus">SYNW1696</name>
</gene>
<organism evidence="6 7">
    <name type="scientific">Parasynechococcus marenigrum (strain WH8102)</name>
    <dbReference type="NCBI Taxonomy" id="84588"/>
    <lineage>
        <taxon>Bacteria</taxon>
        <taxon>Bacillati</taxon>
        <taxon>Cyanobacteriota</taxon>
        <taxon>Cyanophyceae</taxon>
        <taxon>Synechococcales</taxon>
        <taxon>Prochlorococcaceae</taxon>
        <taxon>Parasynechococcus</taxon>
        <taxon>Parasynechococcus marenigrum</taxon>
    </lineage>
</organism>
<dbReference type="HOGENOM" id="CLU_043118_0_0_3"/>
<dbReference type="STRING" id="84588.SYNW1696"/>
<evidence type="ECO:0000313" key="6">
    <source>
        <dbReference type="EMBL" id="CAE08211.1"/>
    </source>
</evidence>
<proteinExistence type="inferred from homology"/>
<dbReference type="PANTHER" id="PTHR19353:SF73">
    <property type="entry name" value="FATTY ACID DESATURASE"/>
    <property type="match status" value="1"/>
</dbReference>
<evidence type="ECO:0000256" key="1">
    <source>
        <dbReference type="ARBA" id="ARBA00001954"/>
    </source>
</evidence>
<dbReference type="PANTHER" id="PTHR19353">
    <property type="entry name" value="FATTY ACID DESATURASE 2"/>
    <property type="match status" value="1"/>
</dbReference>
<evidence type="ECO:0000256" key="4">
    <source>
        <dbReference type="SAM" id="Phobius"/>
    </source>
</evidence>
<dbReference type="InterPro" id="IPR005804">
    <property type="entry name" value="FA_desaturase_dom"/>
</dbReference>
<dbReference type="EMBL" id="BX569693">
    <property type="protein sequence ID" value="CAE08211.1"/>
    <property type="molecule type" value="Genomic_DNA"/>
</dbReference>